<protein>
    <submittedName>
        <fullName evidence="1">Uncharacterized protein</fullName>
    </submittedName>
</protein>
<dbReference type="RefSeq" id="WP_125136083.1">
    <property type="nucleotide sequence ID" value="NZ_LR130778.1"/>
</dbReference>
<keyword evidence="2" id="KW-1185">Reference proteome</keyword>
<accession>A0A3P7RV28</accession>
<evidence type="ECO:0000313" key="2">
    <source>
        <dbReference type="Proteomes" id="UP000279029"/>
    </source>
</evidence>
<sequence length="81" mass="8910">MNTTDFSPMITAEPIGFIVYIQKDGVNLTFAEFCNASEMDVLDVMKVLTSSSGFKAEPTDAIGFFLFEDNANRFVSALLSQ</sequence>
<dbReference type="KEGG" id="cbar:PATL70BA_0734"/>
<reference evidence="1 2" key="1">
    <citation type="submission" date="2018-09" db="EMBL/GenBank/DDBJ databases">
        <authorList>
            <person name="Postec A."/>
        </authorList>
    </citation>
    <scope>NUCLEOTIDE SEQUENCE [LARGE SCALE GENOMIC DNA]</scope>
    <source>
        <strain evidence="1">70B-A</strain>
    </source>
</reference>
<name>A0A3P7RV28_9FIRM</name>
<dbReference type="AlphaFoldDB" id="A0A3P7RV28"/>
<gene>
    <name evidence="1" type="ORF">PATL70BA_0734</name>
</gene>
<proteinExistence type="predicted"/>
<evidence type="ECO:0000313" key="1">
    <source>
        <dbReference type="EMBL" id="VDN46602.1"/>
    </source>
</evidence>
<dbReference type="EMBL" id="LR130778">
    <property type="protein sequence ID" value="VDN46602.1"/>
    <property type="molecule type" value="Genomic_DNA"/>
</dbReference>
<dbReference type="Proteomes" id="UP000279029">
    <property type="component" value="Chromosome"/>
</dbReference>
<organism evidence="1 2">
    <name type="scientific">Petrocella atlantisensis</name>
    <dbReference type="NCBI Taxonomy" id="2173034"/>
    <lineage>
        <taxon>Bacteria</taxon>
        <taxon>Bacillati</taxon>
        <taxon>Bacillota</taxon>
        <taxon>Clostridia</taxon>
        <taxon>Lachnospirales</taxon>
        <taxon>Vallitaleaceae</taxon>
        <taxon>Petrocella</taxon>
    </lineage>
</organism>